<dbReference type="VEuPathDB" id="AmoebaDB:DICPUDRAFT_91206"/>
<dbReference type="GeneID" id="10509827"/>
<keyword evidence="2" id="KW-0378">Hydrolase</keyword>
<keyword evidence="2" id="KW-0442">Lipid degradation</keyword>
<feature type="short sequence motif" description="DGA/G" evidence="2">
    <location>
        <begin position="189"/>
        <end position="191"/>
    </location>
</feature>
<reference evidence="5" key="1">
    <citation type="journal article" date="2011" name="Genome Biol.">
        <title>Comparative genomics of the social amoebae Dictyostelium discoideum and Dictyostelium purpureum.</title>
        <authorList>
            <consortium name="US DOE Joint Genome Institute (JGI-PGF)"/>
            <person name="Sucgang R."/>
            <person name="Kuo A."/>
            <person name="Tian X."/>
            <person name="Salerno W."/>
            <person name="Parikh A."/>
            <person name="Feasley C.L."/>
            <person name="Dalin E."/>
            <person name="Tu H."/>
            <person name="Huang E."/>
            <person name="Barry K."/>
            <person name="Lindquist E."/>
            <person name="Shapiro H."/>
            <person name="Bruce D."/>
            <person name="Schmutz J."/>
            <person name="Salamov A."/>
            <person name="Fey P."/>
            <person name="Gaudet P."/>
            <person name="Anjard C."/>
            <person name="Babu M.M."/>
            <person name="Basu S."/>
            <person name="Bushmanova Y."/>
            <person name="van der Wel H."/>
            <person name="Katoh-Kurasawa M."/>
            <person name="Dinh C."/>
            <person name="Coutinho P.M."/>
            <person name="Saito T."/>
            <person name="Elias M."/>
            <person name="Schaap P."/>
            <person name="Kay R.R."/>
            <person name="Henrissat B."/>
            <person name="Eichinger L."/>
            <person name="Rivero F."/>
            <person name="Putnam N.H."/>
            <person name="West C.M."/>
            <person name="Loomis W.F."/>
            <person name="Chisholm R.L."/>
            <person name="Shaulsky G."/>
            <person name="Strassmann J.E."/>
            <person name="Queller D.C."/>
            <person name="Kuspa A."/>
            <person name="Grigoriev I.V."/>
        </authorList>
    </citation>
    <scope>NUCLEOTIDE SEQUENCE [LARGE SCALE GENOMIC DNA]</scope>
    <source>
        <strain evidence="5">QSDP1</strain>
    </source>
</reference>
<dbReference type="Gene3D" id="3.40.1090.10">
    <property type="entry name" value="Cytosolic phospholipase A2 catalytic domain"/>
    <property type="match status" value="1"/>
</dbReference>
<dbReference type="GO" id="GO:0047499">
    <property type="term" value="F:calcium-independent phospholipase A2 activity"/>
    <property type="evidence" value="ECO:0000318"/>
    <property type="project" value="GO_Central"/>
</dbReference>
<dbReference type="OrthoDB" id="17916at2759"/>
<keyword evidence="1 2" id="KW-0443">Lipid metabolism</keyword>
<dbReference type="EMBL" id="GL870955">
    <property type="protein sequence ID" value="EGC39587.1"/>
    <property type="molecule type" value="Genomic_DNA"/>
</dbReference>
<name>F0Z921_DICPU</name>
<evidence type="ECO:0000256" key="2">
    <source>
        <dbReference type="PROSITE-ProRule" id="PRU01161"/>
    </source>
</evidence>
<accession>F0Z921</accession>
<dbReference type="RefSeq" id="XP_003283922.1">
    <property type="nucleotide sequence ID" value="XM_003283874.1"/>
</dbReference>
<proteinExistence type="predicted"/>
<keyword evidence="5" id="KW-1185">Reference proteome</keyword>
<evidence type="ECO:0000313" key="5">
    <source>
        <dbReference type="Proteomes" id="UP000001064"/>
    </source>
</evidence>
<feature type="active site" description="Nucleophile" evidence="2">
    <location>
        <position position="51"/>
    </location>
</feature>
<dbReference type="PANTHER" id="PTHR24185:SF7">
    <property type="entry name" value="PATATIN FAMILY PROTEIN"/>
    <property type="match status" value="1"/>
</dbReference>
<evidence type="ECO:0000256" key="1">
    <source>
        <dbReference type="ARBA" id="ARBA00023098"/>
    </source>
</evidence>
<dbReference type="InParanoid" id="F0Z921"/>
<evidence type="ECO:0000313" key="4">
    <source>
        <dbReference type="EMBL" id="EGC39587.1"/>
    </source>
</evidence>
<organism evidence="4 5">
    <name type="scientific">Dictyostelium purpureum</name>
    <name type="common">Slime mold</name>
    <dbReference type="NCBI Taxonomy" id="5786"/>
    <lineage>
        <taxon>Eukaryota</taxon>
        <taxon>Amoebozoa</taxon>
        <taxon>Evosea</taxon>
        <taxon>Eumycetozoa</taxon>
        <taxon>Dictyostelia</taxon>
        <taxon>Dictyosteliales</taxon>
        <taxon>Dictyosteliaceae</taxon>
        <taxon>Dictyostelium</taxon>
    </lineage>
</organism>
<dbReference type="GO" id="GO:0016042">
    <property type="term" value="P:lipid catabolic process"/>
    <property type="evidence" value="ECO:0007669"/>
    <property type="project" value="UniProtKB-UniRule"/>
</dbReference>
<evidence type="ECO:0000259" key="3">
    <source>
        <dbReference type="PROSITE" id="PS51635"/>
    </source>
</evidence>
<feature type="domain" description="PNPLA" evidence="3">
    <location>
        <begin position="14"/>
        <end position="202"/>
    </location>
</feature>
<dbReference type="GO" id="GO:0019369">
    <property type="term" value="P:arachidonate metabolic process"/>
    <property type="evidence" value="ECO:0000318"/>
    <property type="project" value="GO_Central"/>
</dbReference>
<dbReference type="KEGG" id="dpp:DICPUDRAFT_91206"/>
<dbReference type="OMA" id="HECIFIS"/>
<dbReference type="CDD" id="cd07199">
    <property type="entry name" value="Pat17_PNPLA8_PNPLA9_like"/>
    <property type="match status" value="1"/>
</dbReference>
<feature type="active site" description="Proton acceptor" evidence="2">
    <location>
        <position position="189"/>
    </location>
</feature>
<protein>
    <recommendedName>
        <fullName evidence="3">PNPLA domain-containing protein</fullName>
    </recommendedName>
</protein>
<dbReference type="eggNOG" id="KOG4231">
    <property type="taxonomic scope" value="Eukaryota"/>
</dbReference>
<dbReference type="InterPro" id="IPR002641">
    <property type="entry name" value="PNPLA_dom"/>
</dbReference>
<gene>
    <name evidence="4" type="ORF">DICPUDRAFT_91206</name>
</gene>
<dbReference type="InterPro" id="IPR016035">
    <property type="entry name" value="Acyl_Trfase/lysoPLipase"/>
</dbReference>
<feature type="short sequence motif" description="GXSXG" evidence="2">
    <location>
        <begin position="49"/>
        <end position="53"/>
    </location>
</feature>
<sequence length="340" mass="37936">MDGANKKIKTKFFVSIDGGGIKGLMSIQIIEEIERQLEINISDADLIGGTSAGGIIAFSKMNDISSSEIADLYKSIGKNVLKFNCSNITESQSLSNTQFLITELERLFGRKNLSEFAQHRKGLVVSCLSPTPVPIDYQSFILSNYNNPHREYSEPKQMIDISVSDAIRATAGIPLLFNVPRYKGRNFLDGGYQNNNPTKIVYQEAVSLFGGAHAEDSFVFISIGAGKQVKSFGNHVVSGIKMPFEFVNNTVVPGLTGVELSSPIHRIVKFMTVASDETHQDFKKSYSHLKYFRFDPIIDRSIAVNDASDETIEYMHQKTQEYIKSSEFNEMISQLKILMK</sequence>
<dbReference type="SUPFAM" id="SSF52151">
    <property type="entry name" value="FabD/lysophospholipase-like"/>
    <property type="match status" value="1"/>
</dbReference>
<feature type="short sequence motif" description="GXGXXG" evidence="2">
    <location>
        <begin position="18"/>
        <end position="23"/>
    </location>
</feature>
<dbReference type="Proteomes" id="UP000001064">
    <property type="component" value="Unassembled WGS sequence"/>
</dbReference>
<dbReference type="PROSITE" id="PS51635">
    <property type="entry name" value="PNPLA"/>
    <property type="match status" value="1"/>
</dbReference>
<dbReference type="AlphaFoldDB" id="F0Z921"/>
<dbReference type="Pfam" id="PF01734">
    <property type="entry name" value="Patatin"/>
    <property type="match status" value="1"/>
</dbReference>
<dbReference type="GO" id="GO:0016020">
    <property type="term" value="C:membrane"/>
    <property type="evidence" value="ECO:0000318"/>
    <property type="project" value="GO_Central"/>
</dbReference>
<dbReference type="STRING" id="5786.F0Z921"/>
<dbReference type="PANTHER" id="PTHR24185">
    <property type="entry name" value="CALCIUM-INDEPENDENT PHOSPHOLIPASE A2-GAMMA"/>
    <property type="match status" value="1"/>
</dbReference>